<organism evidence="3 4">
    <name type="scientific">Nitzschia inconspicua</name>
    <dbReference type="NCBI Taxonomy" id="303405"/>
    <lineage>
        <taxon>Eukaryota</taxon>
        <taxon>Sar</taxon>
        <taxon>Stramenopiles</taxon>
        <taxon>Ochrophyta</taxon>
        <taxon>Bacillariophyta</taxon>
        <taxon>Bacillariophyceae</taxon>
        <taxon>Bacillariophycidae</taxon>
        <taxon>Bacillariales</taxon>
        <taxon>Bacillariaceae</taxon>
        <taxon>Nitzschia</taxon>
    </lineage>
</organism>
<name>A0A9K3Q4A0_9STRA</name>
<evidence type="ECO:0000259" key="2">
    <source>
        <dbReference type="SMART" id="SM00385"/>
    </source>
</evidence>
<evidence type="ECO:0000313" key="3">
    <source>
        <dbReference type="EMBL" id="KAG7367799.1"/>
    </source>
</evidence>
<comment type="similarity">
    <text evidence="1">Belongs to the cyclin family.</text>
</comment>
<protein>
    <submittedName>
        <fullName evidence="3">Cyclin-like protein</fullName>
    </submittedName>
</protein>
<dbReference type="Proteomes" id="UP000693970">
    <property type="component" value="Unassembled WGS sequence"/>
</dbReference>
<keyword evidence="1" id="KW-0195">Cyclin</keyword>
<keyword evidence="4" id="KW-1185">Reference proteome</keyword>
<evidence type="ECO:0000313" key="4">
    <source>
        <dbReference type="Proteomes" id="UP000693970"/>
    </source>
</evidence>
<comment type="caution">
    <text evidence="3">The sequence shown here is derived from an EMBL/GenBank/DDBJ whole genome shotgun (WGS) entry which is preliminary data.</text>
</comment>
<reference evidence="3" key="2">
    <citation type="submission" date="2021-04" db="EMBL/GenBank/DDBJ databases">
        <authorList>
            <person name="Podell S."/>
        </authorList>
    </citation>
    <scope>NUCLEOTIDE SEQUENCE</scope>
    <source>
        <strain evidence="3">Hildebrandi</strain>
    </source>
</reference>
<accession>A0A9K3Q4A0</accession>
<dbReference type="OrthoDB" id="306099at2759"/>
<dbReference type="AlphaFoldDB" id="A0A9K3Q4A0"/>
<dbReference type="InterPro" id="IPR013763">
    <property type="entry name" value="Cyclin-like_dom"/>
</dbReference>
<evidence type="ECO:0000256" key="1">
    <source>
        <dbReference type="RuleBase" id="RU000383"/>
    </source>
</evidence>
<proteinExistence type="inferred from homology"/>
<feature type="domain" description="Cyclin-like" evidence="2">
    <location>
        <begin position="88"/>
        <end position="176"/>
    </location>
</feature>
<reference evidence="3" key="1">
    <citation type="journal article" date="2021" name="Sci. Rep.">
        <title>Diploid genomic architecture of Nitzschia inconspicua, an elite biomass production diatom.</title>
        <authorList>
            <person name="Oliver A."/>
            <person name="Podell S."/>
            <person name="Pinowska A."/>
            <person name="Traller J.C."/>
            <person name="Smith S.R."/>
            <person name="McClure R."/>
            <person name="Beliaev A."/>
            <person name="Bohutskyi P."/>
            <person name="Hill E.A."/>
            <person name="Rabines A."/>
            <person name="Zheng H."/>
            <person name="Allen L.Z."/>
            <person name="Kuo A."/>
            <person name="Grigoriev I.V."/>
            <person name="Allen A.E."/>
            <person name="Hazlebeck D."/>
            <person name="Allen E.E."/>
        </authorList>
    </citation>
    <scope>NUCLEOTIDE SEQUENCE</scope>
    <source>
        <strain evidence="3">Hildebrandi</strain>
    </source>
</reference>
<dbReference type="SMART" id="SM00385">
    <property type="entry name" value="CYCLIN"/>
    <property type="match status" value="1"/>
</dbReference>
<dbReference type="InterPro" id="IPR006671">
    <property type="entry name" value="Cyclin_N"/>
</dbReference>
<gene>
    <name evidence="3" type="ORF">IV203_030542</name>
</gene>
<sequence>MRETSTNIMDTKMIDCSSPSSQQEVISSNSCLGSSILLSRDSADTDSVNNTRSTLQHMRFLESTTYKRPLPCNLPEPFNGLWRQQIVEWMYTLVKHCNLRLASAAAASYYLDVAVYKGLIQSPNDYQLVALTSLYLALKVYDSPCLRVIKLGSFVKLGNGELSEDDILRMEWDLINVLGWRLNPPTANCFLQQYLTLLPSRRLFHGEDPTISNNNTNSNNNNNMVRDRIKNIALHAIEQATTRDNFLSIPVSIIAYSAILFAIETLDLQQYYSSSLSSPHLTCWQVETFLLRMAHVANLDSTSNPTVLRCVMLLGRTLKDNPIPASCIINKRKGCLAEQQPSKSKAIGRPYQHLQSVVATSDNGYGNGVTVVERYESDKNSPKHVEVMRY</sequence>
<dbReference type="PANTHER" id="PTHR10177">
    <property type="entry name" value="CYCLINS"/>
    <property type="match status" value="1"/>
</dbReference>
<dbReference type="InterPro" id="IPR039361">
    <property type="entry name" value="Cyclin"/>
</dbReference>
<dbReference type="Pfam" id="PF00134">
    <property type="entry name" value="Cyclin_N"/>
    <property type="match status" value="1"/>
</dbReference>
<dbReference type="EMBL" id="JAGRRH010000006">
    <property type="protein sequence ID" value="KAG7367799.1"/>
    <property type="molecule type" value="Genomic_DNA"/>
</dbReference>